<evidence type="ECO:0000313" key="9">
    <source>
        <dbReference type="EMBL" id="PTU30742.1"/>
    </source>
</evidence>
<comment type="similarity">
    <text evidence="2">Belongs to the OmpP1/FadL family.</text>
</comment>
<feature type="signal peptide" evidence="8">
    <location>
        <begin position="1"/>
        <end position="23"/>
    </location>
</feature>
<dbReference type="InterPro" id="IPR005017">
    <property type="entry name" value="OMPP1/FadL/TodX"/>
</dbReference>
<keyword evidence="6" id="KW-0472">Membrane</keyword>
<dbReference type="OrthoDB" id="19849at2"/>
<dbReference type="SUPFAM" id="SSF56935">
    <property type="entry name" value="Porins"/>
    <property type="match status" value="1"/>
</dbReference>
<feature type="chain" id="PRO_5015451585" evidence="8">
    <location>
        <begin position="24"/>
        <end position="464"/>
    </location>
</feature>
<keyword evidence="10" id="KW-1185">Reference proteome</keyword>
<dbReference type="Proteomes" id="UP000244248">
    <property type="component" value="Unassembled WGS sequence"/>
</dbReference>
<dbReference type="PANTHER" id="PTHR35093:SF8">
    <property type="entry name" value="OUTER MEMBRANE PROTEIN NMB0088-RELATED"/>
    <property type="match status" value="1"/>
</dbReference>
<comment type="caution">
    <text evidence="9">The sequence shown here is derived from an EMBL/GenBank/DDBJ whole genome shotgun (WGS) entry which is preliminary data.</text>
</comment>
<dbReference type="PANTHER" id="PTHR35093">
    <property type="entry name" value="OUTER MEMBRANE PROTEIN NMB0088-RELATED"/>
    <property type="match status" value="1"/>
</dbReference>
<proteinExistence type="inferred from homology"/>
<gene>
    <name evidence="9" type="ORF">CJD38_14745</name>
</gene>
<comment type="subcellular location">
    <subcellularLocation>
        <location evidence="1">Cell outer membrane</location>
        <topology evidence="1">Multi-pass membrane protein</topology>
    </subcellularLocation>
</comment>
<dbReference type="GO" id="GO:0009279">
    <property type="term" value="C:cell outer membrane"/>
    <property type="evidence" value="ECO:0007669"/>
    <property type="project" value="UniProtKB-SubCell"/>
</dbReference>
<dbReference type="EMBL" id="QANS01000005">
    <property type="protein sequence ID" value="PTU30742.1"/>
    <property type="molecule type" value="Genomic_DNA"/>
</dbReference>
<evidence type="ECO:0000256" key="3">
    <source>
        <dbReference type="ARBA" id="ARBA00022452"/>
    </source>
</evidence>
<keyword evidence="7" id="KW-0998">Cell outer membrane</keyword>
<evidence type="ECO:0000313" key="10">
    <source>
        <dbReference type="Proteomes" id="UP000244248"/>
    </source>
</evidence>
<dbReference type="GO" id="GO:0015483">
    <property type="term" value="F:long-chain fatty acid transporting porin activity"/>
    <property type="evidence" value="ECO:0007669"/>
    <property type="project" value="TreeGrafter"/>
</dbReference>
<accession>A0A2T5MDV7</accession>
<protein>
    <submittedName>
        <fullName evidence="9">Long-chain fatty acid transporter</fullName>
    </submittedName>
</protein>
<evidence type="ECO:0000256" key="4">
    <source>
        <dbReference type="ARBA" id="ARBA00022692"/>
    </source>
</evidence>
<dbReference type="AlphaFoldDB" id="A0A2T5MDV7"/>
<evidence type="ECO:0000256" key="8">
    <source>
        <dbReference type="SAM" id="SignalP"/>
    </source>
</evidence>
<keyword evidence="5 8" id="KW-0732">Signal</keyword>
<dbReference type="Gene3D" id="2.40.160.60">
    <property type="entry name" value="Outer membrane protein transport protein (OMPP1/FadL/TodX)"/>
    <property type="match status" value="1"/>
</dbReference>
<evidence type="ECO:0000256" key="5">
    <source>
        <dbReference type="ARBA" id="ARBA00022729"/>
    </source>
</evidence>
<evidence type="ECO:0000256" key="1">
    <source>
        <dbReference type="ARBA" id="ARBA00004571"/>
    </source>
</evidence>
<keyword evidence="4" id="KW-0812">Transmembrane</keyword>
<keyword evidence="3" id="KW-1134">Transmembrane beta strand</keyword>
<sequence>MQFKKITGAAGFVLAIAATPALATNGYFLHGYGAASAAMGGVGYALPQDALAPAANPAGLTLVGDRLDFGVDWFTPRRGATIYGNESIAPLINSGSVIGGGTGLTGPDANDTYNGDLKTNAYIPNFGYASRFNDRLSWGVAMYGNGGLQTNYLVNPFAAFQLQGTPKSAGVDLSQLFIAPTLAFRITDHQSIGISLDLVYQKFKAYGLQAFALTGFPSPQLPIVGPFSVAPDKVTDNGADNSYGIGYRVGYLAEPFEGFTVGASYQPKVHMSRFKKYAGLFAGGGVFDVPENYGGGVAYRWQKLLVVSADVQRINYNDVSSVGRPLQPFVDGAKLGANDGPGFGWRNMTIYKFGAAVQVFKPLLLRVGYSYGKQPVPEDQTLFNILAPGVIEQHYTAGALITLGGGYDLSLSYLYAPQKTVRGKNSIPGGGPLEGLPPQNFGGGEADIHLKEQTVGVALTIHFD</sequence>
<evidence type="ECO:0000256" key="2">
    <source>
        <dbReference type="ARBA" id="ARBA00008163"/>
    </source>
</evidence>
<organism evidence="9 10">
    <name type="scientific">Stenotrophobium rhamnosiphilum</name>
    <dbReference type="NCBI Taxonomy" id="2029166"/>
    <lineage>
        <taxon>Bacteria</taxon>
        <taxon>Pseudomonadati</taxon>
        <taxon>Pseudomonadota</taxon>
        <taxon>Gammaproteobacteria</taxon>
        <taxon>Nevskiales</taxon>
        <taxon>Nevskiaceae</taxon>
        <taxon>Stenotrophobium</taxon>
    </lineage>
</organism>
<name>A0A2T5MDV7_9GAMM</name>
<evidence type="ECO:0000256" key="6">
    <source>
        <dbReference type="ARBA" id="ARBA00023136"/>
    </source>
</evidence>
<dbReference type="Pfam" id="PF03349">
    <property type="entry name" value="Toluene_X"/>
    <property type="match status" value="1"/>
</dbReference>
<dbReference type="RefSeq" id="WP_107941115.1">
    <property type="nucleotide sequence ID" value="NZ_QANS01000005.1"/>
</dbReference>
<reference evidence="9 10" key="1">
    <citation type="submission" date="2018-04" db="EMBL/GenBank/DDBJ databases">
        <title>Novel species isolated from glacier.</title>
        <authorList>
            <person name="Liu Q."/>
            <person name="Xin Y.-H."/>
        </authorList>
    </citation>
    <scope>NUCLEOTIDE SEQUENCE [LARGE SCALE GENOMIC DNA]</scope>
    <source>
        <strain evidence="9 10">GT1R17</strain>
    </source>
</reference>
<evidence type="ECO:0000256" key="7">
    <source>
        <dbReference type="ARBA" id="ARBA00023237"/>
    </source>
</evidence>